<dbReference type="EMBL" id="JADOXO010000005">
    <property type="protein sequence ID" value="KAF9821271.1"/>
    <property type="molecule type" value="Genomic_DNA"/>
</dbReference>
<dbReference type="PROSITE" id="PS50089">
    <property type="entry name" value="ZF_RING_2"/>
    <property type="match status" value="1"/>
</dbReference>
<dbReference type="Pfam" id="PF00097">
    <property type="entry name" value="zf-C3HC4"/>
    <property type="match status" value="1"/>
</dbReference>
<evidence type="ECO:0000256" key="3">
    <source>
        <dbReference type="ARBA" id="ARBA00022833"/>
    </source>
</evidence>
<keyword evidence="1" id="KW-0479">Metal-binding</keyword>
<feature type="compositionally biased region" description="Low complexity" evidence="5">
    <location>
        <begin position="206"/>
        <end position="218"/>
    </location>
</feature>
<evidence type="ECO:0000259" key="6">
    <source>
        <dbReference type="PROSITE" id="PS50089"/>
    </source>
</evidence>
<dbReference type="InterPro" id="IPR013083">
    <property type="entry name" value="Znf_RING/FYVE/PHD"/>
</dbReference>
<reference evidence="7" key="2">
    <citation type="journal article" name="Front. Microbiol.">
        <title>Degradative Capacity of Two Strains of Rhodonia placenta: From Phenotype to Genotype.</title>
        <authorList>
            <person name="Kolle M."/>
            <person name="Horta M.A.C."/>
            <person name="Nowrousian M."/>
            <person name="Ohm R.A."/>
            <person name="Benz J.P."/>
            <person name="Pilgard A."/>
        </authorList>
    </citation>
    <scope>NUCLEOTIDE SEQUENCE</scope>
    <source>
        <strain evidence="7">FPRL280</strain>
    </source>
</reference>
<organism evidence="7 8">
    <name type="scientific">Rhodonia placenta</name>
    <dbReference type="NCBI Taxonomy" id="104341"/>
    <lineage>
        <taxon>Eukaryota</taxon>
        <taxon>Fungi</taxon>
        <taxon>Dikarya</taxon>
        <taxon>Basidiomycota</taxon>
        <taxon>Agaricomycotina</taxon>
        <taxon>Agaricomycetes</taxon>
        <taxon>Polyporales</taxon>
        <taxon>Adustoporiaceae</taxon>
        <taxon>Rhodonia</taxon>
    </lineage>
</organism>
<comment type="caution">
    <text evidence="7">The sequence shown here is derived from an EMBL/GenBank/DDBJ whole genome shotgun (WGS) entry which is preliminary data.</text>
</comment>
<gene>
    <name evidence="7" type="ORF">IEO21_00879</name>
</gene>
<dbReference type="InterPro" id="IPR018957">
    <property type="entry name" value="Znf_C3HC4_RING-type"/>
</dbReference>
<dbReference type="GO" id="GO:0008270">
    <property type="term" value="F:zinc ion binding"/>
    <property type="evidence" value="ECO:0007669"/>
    <property type="project" value="UniProtKB-KW"/>
</dbReference>
<proteinExistence type="predicted"/>
<dbReference type="SUPFAM" id="SSF57850">
    <property type="entry name" value="RING/U-box"/>
    <property type="match status" value="1"/>
</dbReference>
<dbReference type="AlphaFoldDB" id="A0A8H7U6F8"/>
<protein>
    <recommendedName>
        <fullName evidence="6">RING-type domain-containing protein</fullName>
    </recommendedName>
</protein>
<reference evidence="7" key="1">
    <citation type="submission" date="2020-11" db="EMBL/GenBank/DDBJ databases">
        <authorList>
            <person name="Koelle M."/>
            <person name="Horta M.A.C."/>
            <person name="Nowrousian M."/>
            <person name="Ohm R.A."/>
            <person name="Benz P."/>
            <person name="Pilgard A."/>
        </authorList>
    </citation>
    <scope>NUCLEOTIDE SEQUENCE</scope>
    <source>
        <strain evidence="7">FPRL280</strain>
    </source>
</reference>
<feature type="domain" description="RING-type" evidence="6">
    <location>
        <begin position="37"/>
        <end position="101"/>
    </location>
</feature>
<sequence length="240" mass="26741">MDYCADDILLNGYERMCLAISSLPTLEEKDIPLDESCPICLNSFKSIHEGETQSDGTLVGLLVHPIELRGVTKLEGCGHVFCRVDLIEWIRGRHGTCPACRHQFANIRPLTESDYESSDGEYVPGEDDEEEDDGFLDTDDFDGDDFEFDVDEMDLDQSEELEVYLDVHVETDGDVEFDVNVEGDNDVTPEIVWEGGDEDDGMENWGLSDGDGSESLSEGDLFVSGEEELGDAYGKFQCFT</sequence>
<keyword evidence="3" id="KW-0862">Zinc</keyword>
<feature type="region of interest" description="Disordered" evidence="5">
    <location>
        <begin position="113"/>
        <end position="139"/>
    </location>
</feature>
<keyword evidence="2 4" id="KW-0863">Zinc-finger</keyword>
<evidence type="ECO:0000313" key="7">
    <source>
        <dbReference type="EMBL" id="KAF9821271.1"/>
    </source>
</evidence>
<dbReference type="Gene3D" id="3.30.40.10">
    <property type="entry name" value="Zinc/RING finger domain, C3HC4 (zinc finger)"/>
    <property type="match status" value="1"/>
</dbReference>
<evidence type="ECO:0000256" key="1">
    <source>
        <dbReference type="ARBA" id="ARBA00022723"/>
    </source>
</evidence>
<evidence type="ECO:0000256" key="5">
    <source>
        <dbReference type="SAM" id="MobiDB-lite"/>
    </source>
</evidence>
<evidence type="ECO:0000256" key="2">
    <source>
        <dbReference type="ARBA" id="ARBA00022771"/>
    </source>
</evidence>
<dbReference type="InterPro" id="IPR001841">
    <property type="entry name" value="Znf_RING"/>
</dbReference>
<dbReference type="Proteomes" id="UP000639403">
    <property type="component" value="Unassembled WGS sequence"/>
</dbReference>
<name>A0A8H7U6F8_9APHY</name>
<evidence type="ECO:0000313" key="8">
    <source>
        <dbReference type="Proteomes" id="UP000639403"/>
    </source>
</evidence>
<feature type="region of interest" description="Disordered" evidence="5">
    <location>
        <begin position="194"/>
        <end position="218"/>
    </location>
</feature>
<evidence type="ECO:0000256" key="4">
    <source>
        <dbReference type="PROSITE-ProRule" id="PRU00175"/>
    </source>
</evidence>
<accession>A0A8H7U6F8</accession>